<gene>
    <name evidence="2" type="ORF">DFH08DRAFT_943332</name>
</gene>
<accession>A0AAD6Z9K9</accession>
<evidence type="ECO:0000313" key="2">
    <source>
        <dbReference type="EMBL" id="KAJ7314173.1"/>
    </source>
</evidence>
<feature type="region of interest" description="Disordered" evidence="1">
    <location>
        <begin position="110"/>
        <end position="164"/>
    </location>
</feature>
<organism evidence="2 3">
    <name type="scientific">Mycena albidolilacea</name>
    <dbReference type="NCBI Taxonomy" id="1033008"/>
    <lineage>
        <taxon>Eukaryota</taxon>
        <taxon>Fungi</taxon>
        <taxon>Dikarya</taxon>
        <taxon>Basidiomycota</taxon>
        <taxon>Agaricomycotina</taxon>
        <taxon>Agaricomycetes</taxon>
        <taxon>Agaricomycetidae</taxon>
        <taxon>Agaricales</taxon>
        <taxon>Marasmiineae</taxon>
        <taxon>Mycenaceae</taxon>
        <taxon>Mycena</taxon>
    </lineage>
</organism>
<dbReference type="AlphaFoldDB" id="A0AAD6Z9K9"/>
<dbReference type="Proteomes" id="UP001218218">
    <property type="component" value="Unassembled WGS sequence"/>
</dbReference>
<sequence length="278" mass="28989">MPASAARRPFAPRSVVERRGRVGGLGMGIGIRRGACCAWRAVVRVAPGYVLGVVGSGFVKRGGEADGEARNATRARGTAAAAAPLGTPLVLHVALEVMLAVGGEGTDESCEMGNGTAHVEGAGCGTEEGGRREGRARGDGDSGGVGDGKQQQSTHVGGGARYIGDAGGRGMRVVPFRRVCRSRWSWRVWRRGEGPRRVPALRVLLRVALRGAAAQYRVCAGSCGESGRETRRHDDGGTARAAHEGGGREELRGGDEEGRRRRCAGGAALTSWRREKAG</sequence>
<protein>
    <submittedName>
        <fullName evidence="2">Uncharacterized protein</fullName>
    </submittedName>
</protein>
<keyword evidence="3" id="KW-1185">Reference proteome</keyword>
<feature type="region of interest" description="Disordered" evidence="1">
    <location>
        <begin position="225"/>
        <end position="278"/>
    </location>
</feature>
<feature type="compositionally biased region" description="Basic and acidic residues" evidence="1">
    <location>
        <begin position="226"/>
        <end position="259"/>
    </location>
</feature>
<evidence type="ECO:0000313" key="3">
    <source>
        <dbReference type="Proteomes" id="UP001218218"/>
    </source>
</evidence>
<name>A0AAD6Z9K9_9AGAR</name>
<feature type="compositionally biased region" description="Basic and acidic residues" evidence="1">
    <location>
        <begin position="128"/>
        <end position="140"/>
    </location>
</feature>
<proteinExistence type="predicted"/>
<comment type="caution">
    <text evidence="2">The sequence shown here is derived from an EMBL/GenBank/DDBJ whole genome shotgun (WGS) entry which is preliminary data.</text>
</comment>
<dbReference type="EMBL" id="JARIHO010000068">
    <property type="protein sequence ID" value="KAJ7314173.1"/>
    <property type="molecule type" value="Genomic_DNA"/>
</dbReference>
<evidence type="ECO:0000256" key="1">
    <source>
        <dbReference type="SAM" id="MobiDB-lite"/>
    </source>
</evidence>
<reference evidence="2" key="1">
    <citation type="submission" date="2023-03" db="EMBL/GenBank/DDBJ databases">
        <title>Massive genome expansion in bonnet fungi (Mycena s.s.) driven by repeated elements and novel gene families across ecological guilds.</title>
        <authorList>
            <consortium name="Lawrence Berkeley National Laboratory"/>
            <person name="Harder C.B."/>
            <person name="Miyauchi S."/>
            <person name="Viragh M."/>
            <person name="Kuo A."/>
            <person name="Thoen E."/>
            <person name="Andreopoulos B."/>
            <person name="Lu D."/>
            <person name="Skrede I."/>
            <person name="Drula E."/>
            <person name="Henrissat B."/>
            <person name="Morin E."/>
            <person name="Kohler A."/>
            <person name="Barry K."/>
            <person name="LaButti K."/>
            <person name="Morin E."/>
            <person name="Salamov A."/>
            <person name="Lipzen A."/>
            <person name="Mereny Z."/>
            <person name="Hegedus B."/>
            <person name="Baldrian P."/>
            <person name="Stursova M."/>
            <person name="Weitz H."/>
            <person name="Taylor A."/>
            <person name="Grigoriev I.V."/>
            <person name="Nagy L.G."/>
            <person name="Martin F."/>
            <person name="Kauserud H."/>
        </authorList>
    </citation>
    <scope>NUCLEOTIDE SEQUENCE</scope>
    <source>
        <strain evidence="2">CBHHK002</strain>
    </source>
</reference>